<name>A0A7Y9H0S5_9ACTN</name>
<organism evidence="1 2">
    <name type="scientific">Nocardioides cavernae</name>
    <dbReference type="NCBI Taxonomy" id="1921566"/>
    <lineage>
        <taxon>Bacteria</taxon>
        <taxon>Bacillati</taxon>
        <taxon>Actinomycetota</taxon>
        <taxon>Actinomycetes</taxon>
        <taxon>Propionibacteriales</taxon>
        <taxon>Nocardioidaceae</taxon>
        <taxon>Nocardioides</taxon>
    </lineage>
</organism>
<gene>
    <name evidence="1" type="ORF">F4692_000078</name>
</gene>
<protein>
    <recommendedName>
        <fullName evidence="3">Asp23/Gls24 family envelope stress response protein</fullName>
    </recommendedName>
</protein>
<accession>A0A7Y9H0S5</accession>
<evidence type="ECO:0000313" key="2">
    <source>
        <dbReference type="Proteomes" id="UP000549911"/>
    </source>
</evidence>
<reference evidence="1 2" key="1">
    <citation type="submission" date="2020-07" db="EMBL/GenBank/DDBJ databases">
        <authorList>
            <person name="Partida-Martinez L."/>
            <person name="Huntemann M."/>
            <person name="Clum A."/>
            <person name="Wang J."/>
            <person name="Palaniappan K."/>
            <person name="Ritter S."/>
            <person name="Chen I.-M."/>
            <person name="Stamatis D."/>
            <person name="Reddy T."/>
            <person name="O'Malley R."/>
            <person name="Daum C."/>
            <person name="Shapiro N."/>
            <person name="Ivanova N."/>
            <person name="Kyrpides N."/>
            <person name="Woyke T."/>
        </authorList>
    </citation>
    <scope>NUCLEOTIDE SEQUENCE [LARGE SCALE GENOMIC DNA]</scope>
    <source>
        <strain evidence="1 2">AT2.17</strain>
    </source>
</reference>
<evidence type="ECO:0000313" key="1">
    <source>
        <dbReference type="EMBL" id="NYE34974.1"/>
    </source>
</evidence>
<sequence length="106" mass="10771">MSSELTAGDALADRVAAAVLAVPGVHDLHGGVLGEVATYLPGRRVNGIRLLDGVTQVHLVLEWDAQMAATVDQVRSAVAAIVPGAVHLAVEDVAGPEQAPPTPAIP</sequence>
<comment type="caution">
    <text evidence="1">The sequence shown here is derived from an EMBL/GenBank/DDBJ whole genome shotgun (WGS) entry which is preliminary data.</text>
</comment>
<dbReference type="RefSeq" id="WP_179617689.1">
    <property type="nucleotide sequence ID" value="NZ_JACCBW010000001.1"/>
</dbReference>
<keyword evidence="2" id="KW-1185">Reference proteome</keyword>
<evidence type="ECO:0008006" key="3">
    <source>
        <dbReference type="Google" id="ProtNLM"/>
    </source>
</evidence>
<dbReference type="AlphaFoldDB" id="A0A7Y9H0S5"/>
<proteinExistence type="predicted"/>
<dbReference type="Proteomes" id="UP000549911">
    <property type="component" value="Unassembled WGS sequence"/>
</dbReference>
<reference evidence="1 2" key="2">
    <citation type="submission" date="2020-08" db="EMBL/GenBank/DDBJ databases">
        <title>The Agave Microbiome: Exploring the role of microbial communities in plant adaptations to desert environments.</title>
        <authorList>
            <person name="Partida-Martinez L.P."/>
        </authorList>
    </citation>
    <scope>NUCLEOTIDE SEQUENCE [LARGE SCALE GENOMIC DNA]</scope>
    <source>
        <strain evidence="1 2">AT2.17</strain>
    </source>
</reference>
<dbReference type="EMBL" id="JACCBW010000001">
    <property type="protein sequence ID" value="NYE34974.1"/>
    <property type="molecule type" value="Genomic_DNA"/>
</dbReference>